<reference evidence="21" key="1">
    <citation type="submission" date="2021-02" db="EMBL/GenBank/DDBJ databases">
        <title>Sulfurospirillum tamanensis sp. nov.</title>
        <authorList>
            <person name="Merkel A.Y."/>
        </authorList>
    </citation>
    <scope>NUCLEOTIDE SEQUENCE [LARGE SCALE GENOMIC DNA]</scope>
    <source>
        <strain evidence="21">T05b</strain>
    </source>
</reference>
<keyword evidence="12 18" id="KW-0548">Nucleotidyltransferase</keyword>
<keyword evidence="16" id="KW-0594">Phospholipid biosynthesis</keyword>
<feature type="transmembrane region" description="Helical" evidence="19">
    <location>
        <begin position="124"/>
        <end position="142"/>
    </location>
</feature>
<keyword evidence="8" id="KW-1003">Cell membrane</keyword>
<reference evidence="20 21" key="2">
    <citation type="submission" date="2021-02" db="EMBL/GenBank/DDBJ databases">
        <title>Sulfurospirillum tamanensis sp. nov.</title>
        <authorList>
            <person name="Frolova A."/>
            <person name="Merkel A."/>
            <person name="Slobodkin A."/>
        </authorList>
    </citation>
    <scope>NUCLEOTIDE SEQUENCE [LARGE SCALE GENOMIC DNA]</scope>
    <source>
        <strain evidence="20 21">T05b</strain>
    </source>
</reference>
<sequence length="249" mass="26826">MNENTLERIVTGVVMLVVAVLLALVDSFLVTWFMLGLIYLIAFREACKLFQTENTTIYVLALGLWIVAGFSAAPEYLGVLVVLGLVAMMAHQKEMDTSILKPFLYPTMSMLFLLSLYVSAGMPALIWLVLIVALTDTGAFIVGKNFGKTSFSPTSPNKTWEGVVGGIAVATLAGAFFGMASVGFLSALMIAFLTSAASVWGDLFESYLKREADVKDSGTIFPGHGGMLDRLDGYLFGGIVLFVLLKSFA</sequence>
<keyword evidence="17" id="KW-1208">Phospholipid metabolism</keyword>
<dbReference type="PROSITE" id="PS01315">
    <property type="entry name" value="CDS"/>
    <property type="match status" value="1"/>
</dbReference>
<evidence type="ECO:0000256" key="3">
    <source>
        <dbReference type="ARBA" id="ARBA00005119"/>
    </source>
</evidence>
<dbReference type="InterPro" id="IPR000374">
    <property type="entry name" value="PC_trans"/>
</dbReference>
<dbReference type="PANTHER" id="PTHR46382">
    <property type="entry name" value="PHOSPHATIDATE CYTIDYLYLTRANSFERASE"/>
    <property type="match status" value="1"/>
</dbReference>
<keyword evidence="11 18" id="KW-0812">Transmembrane</keyword>
<comment type="similarity">
    <text evidence="5 18">Belongs to the CDS family.</text>
</comment>
<evidence type="ECO:0000256" key="13">
    <source>
        <dbReference type="ARBA" id="ARBA00022989"/>
    </source>
</evidence>
<evidence type="ECO:0000313" key="20">
    <source>
        <dbReference type="EMBL" id="MBN2964439.1"/>
    </source>
</evidence>
<feature type="transmembrane region" description="Helical" evidence="19">
    <location>
        <begin position="62"/>
        <end position="87"/>
    </location>
</feature>
<comment type="pathway">
    <text evidence="3 18">Phospholipid metabolism; CDP-diacylglycerol biosynthesis; CDP-diacylglycerol from sn-glycerol 3-phosphate: step 3/3.</text>
</comment>
<dbReference type="GO" id="GO:0016779">
    <property type="term" value="F:nucleotidyltransferase activity"/>
    <property type="evidence" value="ECO:0007669"/>
    <property type="project" value="UniProtKB-KW"/>
</dbReference>
<evidence type="ECO:0000256" key="2">
    <source>
        <dbReference type="ARBA" id="ARBA00004651"/>
    </source>
</evidence>
<evidence type="ECO:0000256" key="12">
    <source>
        <dbReference type="ARBA" id="ARBA00022695"/>
    </source>
</evidence>
<comment type="caution">
    <text evidence="20">The sequence shown here is derived from an EMBL/GenBank/DDBJ whole genome shotgun (WGS) entry which is preliminary data.</text>
</comment>
<evidence type="ECO:0000256" key="1">
    <source>
        <dbReference type="ARBA" id="ARBA00001698"/>
    </source>
</evidence>
<evidence type="ECO:0000256" key="16">
    <source>
        <dbReference type="ARBA" id="ARBA00023209"/>
    </source>
</evidence>
<organism evidence="20 21">
    <name type="scientific">Sulfurospirillum tamanense</name>
    <dbReference type="NCBI Taxonomy" id="2813362"/>
    <lineage>
        <taxon>Bacteria</taxon>
        <taxon>Pseudomonadati</taxon>
        <taxon>Campylobacterota</taxon>
        <taxon>Epsilonproteobacteria</taxon>
        <taxon>Campylobacterales</taxon>
        <taxon>Sulfurospirillaceae</taxon>
        <taxon>Sulfurospirillum</taxon>
    </lineage>
</organism>
<gene>
    <name evidence="20" type="ORF">JWV37_06585</name>
</gene>
<dbReference type="RefSeq" id="WP_205458991.1">
    <property type="nucleotide sequence ID" value="NZ_JAFHKK010000012.1"/>
</dbReference>
<evidence type="ECO:0000256" key="7">
    <source>
        <dbReference type="ARBA" id="ARBA00019373"/>
    </source>
</evidence>
<evidence type="ECO:0000256" key="5">
    <source>
        <dbReference type="ARBA" id="ARBA00010185"/>
    </source>
</evidence>
<keyword evidence="14" id="KW-0443">Lipid metabolism</keyword>
<dbReference type="EC" id="2.7.7.41" evidence="6 18"/>
<protein>
    <recommendedName>
        <fullName evidence="7 18">Phosphatidate cytidylyltransferase</fullName>
        <ecNumber evidence="6 18">2.7.7.41</ecNumber>
    </recommendedName>
</protein>
<reference evidence="20 21" key="3">
    <citation type="submission" date="2021-02" db="EMBL/GenBank/DDBJ databases">
        <authorList>
            <person name="Merkel A.Y."/>
        </authorList>
    </citation>
    <scope>NUCLEOTIDE SEQUENCE [LARGE SCALE GENOMIC DNA]</scope>
    <source>
        <strain evidence="20 21">T05b</strain>
    </source>
</reference>
<dbReference type="Proteomes" id="UP000703590">
    <property type="component" value="Unassembled WGS sequence"/>
</dbReference>
<evidence type="ECO:0000256" key="17">
    <source>
        <dbReference type="ARBA" id="ARBA00023264"/>
    </source>
</evidence>
<feature type="transmembrane region" description="Helical" evidence="19">
    <location>
        <begin position="12"/>
        <end position="42"/>
    </location>
</feature>
<evidence type="ECO:0000256" key="6">
    <source>
        <dbReference type="ARBA" id="ARBA00012487"/>
    </source>
</evidence>
<keyword evidence="10 18" id="KW-0808">Transferase</keyword>
<feature type="transmembrane region" description="Helical" evidence="19">
    <location>
        <begin position="99"/>
        <end position="118"/>
    </location>
</feature>
<keyword evidence="21" id="KW-1185">Reference proteome</keyword>
<evidence type="ECO:0000256" key="14">
    <source>
        <dbReference type="ARBA" id="ARBA00023098"/>
    </source>
</evidence>
<feature type="transmembrane region" description="Helical" evidence="19">
    <location>
        <begin position="231"/>
        <end position="248"/>
    </location>
</feature>
<dbReference type="EMBL" id="JAFHKK010000012">
    <property type="protein sequence ID" value="MBN2964439.1"/>
    <property type="molecule type" value="Genomic_DNA"/>
</dbReference>
<evidence type="ECO:0000256" key="11">
    <source>
        <dbReference type="ARBA" id="ARBA00022692"/>
    </source>
</evidence>
<evidence type="ECO:0000256" key="9">
    <source>
        <dbReference type="ARBA" id="ARBA00022516"/>
    </source>
</evidence>
<evidence type="ECO:0000256" key="19">
    <source>
        <dbReference type="SAM" id="Phobius"/>
    </source>
</evidence>
<accession>A0ABS2WRZ9</accession>
<evidence type="ECO:0000256" key="15">
    <source>
        <dbReference type="ARBA" id="ARBA00023136"/>
    </source>
</evidence>
<keyword evidence="9" id="KW-0444">Lipid biosynthesis</keyword>
<name>A0ABS2WRZ9_9BACT</name>
<evidence type="ECO:0000256" key="18">
    <source>
        <dbReference type="RuleBase" id="RU003938"/>
    </source>
</evidence>
<evidence type="ECO:0000256" key="10">
    <source>
        <dbReference type="ARBA" id="ARBA00022679"/>
    </source>
</evidence>
<evidence type="ECO:0000256" key="4">
    <source>
        <dbReference type="ARBA" id="ARBA00005189"/>
    </source>
</evidence>
<proteinExistence type="inferred from homology"/>
<keyword evidence="13 19" id="KW-1133">Transmembrane helix</keyword>
<keyword evidence="15 19" id="KW-0472">Membrane</keyword>
<dbReference type="Pfam" id="PF01148">
    <property type="entry name" value="CTP_transf_1"/>
    <property type="match status" value="1"/>
</dbReference>
<comment type="subcellular location">
    <subcellularLocation>
        <location evidence="2">Cell membrane</location>
        <topology evidence="2">Multi-pass membrane protein</topology>
    </subcellularLocation>
</comment>
<evidence type="ECO:0000313" key="21">
    <source>
        <dbReference type="Proteomes" id="UP000703590"/>
    </source>
</evidence>
<dbReference type="PANTHER" id="PTHR46382:SF1">
    <property type="entry name" value="PHOSPHATIDATE CYTIDYLYLTRANSFERASE"/>
    <property type="match status" value="1"/>
</dbReference>
<evidence type="ECO:0000256" key="8">
    <source>
        <dbReference type="ARBA" id="ARBA00022475"/>
    </source>
</evidence>
<feature type="transmembrane region" description="Helical" evidence="19">
    <location>
        <begin position="163"/>
        <end position="193"/>
    </location>
</feature>
<comment type="pathway">
    <text evidence="4">Lipid metabolism.</text>
</comment>
<comment type="catalytic activity">
    <reaction evidence="1 18">
        <text>a 1,2-diacyl-sn-glycero-3-phosphate + CTP + H(+) = a CDP-1,2-diacyl-sn-glycerol + diphosphate</text>
        <dbReference type="Rhea" id="RHEA:16229"/>
        <dbReference type="ChEBI" id="CHEBI:15378"/>
        <dbReference type="ChEBI" id="CHEBI:33019"/>
        <dbReference type="ChEBI" id="CHEBI:37563"/>
        <dbReference type="ChEBI" id="CHEBI:58332"/>
        <dbReference type="ChEBI" id="CHEBI:58608"/>
        <dbReference type="EC" id="2.7.7.41"/>
    </reaction>
</comment>